<accession>A0A1E3QXT4</accession>
<dbReference type="EMBL" id="KV454427">
    <property type="protein sequence ID" value="ODQ81872.1"/>
    <property type="molecule type" value="Genomic_DNA"/>
</dbReference>
<keyword evidence="2" id="KW-1185">Reference proteome</keyword>
<reference evidence="2" key="1">
    <citation type="submission" date="2016-05" db="EMBL/GenBank/DDBJ databases">
        <title>Comparative genomics of biotechnologically important yeasts.</title>
        <authorList>
            <consortium name="DOE Joint Genome Institute"/>
            <person name="Riley R."/>
            <person name="Haridas S."/>
            <person name="Wolfe K.H."/>
            <person name="Lopes M.R."/>
            <person name="Hittinger C.T."/>
            <person name="Goker M."/>
            <person name="Salamov A."/>
            <person name="Wisecaver J."/>
            <person name="Long T.M."/>
            <person name="Aerts A.L."/>
            <person name="Barry K."/>
            <person name="Choi C."/>
            <person name="Clum A."/>
            <person name="Coughlan A.Y."/>
            <person name="Deshpande S."/>
            <person name="Douglass A.P."/>
            <person name="Hanson S.J."/>
            <person name="Klenk H.-P."/>
            <person name="Labutti K."/>
            <person name="Lapidus A."/>
            <person name="Lindquist E."/>
            <person name="Lipzen A."/>
            <person name="Meier-Kolthoff J.P."/>
            <person name="Ohm R.A."/>
            <person name="Otillar R.P."/>
            <person name="Pangilinan J."/>
            <person name="Peng Y."/>
            <person name="Rokas A."/>
            <person name="Rosa C.A."/>
            <person name="Scheuner C."/>
            <person name="Sibirny A.A."/>
            <person name="Slot J.C."/>
            <person name="Stielow J.B."/>
            <person name="Sun H."/>
            <person name="Kurtzman C.P."/>
            <person name="Blackwell M."/>
            <person name="Grigoriev I.V."/>
            <person name="Jeffries T.W."/>
        </authorList>
    </citation>
    <scope>NUCLEOTIDE SEQUENCE [LARGE SCALE GENOMIC DNA]</scope>
    <source>
        <strain evidence="2">NRRL Y-12698</strain>
    </source>
</reference>
<dbReference type="GeneID" id="30145910"/>
<evidence type="ECO:0000313" key="1">
    <source>
        <dbReference type="EMBL" id="ODQ81872.1"/>
    </source>
</evidence>
<organism evidence="1 2">
    <name type="scientific">Babjeviella inositovora NRRL Y-12698</name>
    <dbReference type="NCBI Taxonomy" id="984486"/>
    <lineage>
        <taxon>Eukaryota</taxon>
        <taxon>Fungi</taxon>
        <taxon>Dikarya</taxon>
        <taxon>Ascomycota</taxon>
        <taxon>Saccharomycotina</taxon>
        <taxon>Pichiomycetes</taxon>
        <taxon>Serinales incertae sedis</taxon>
        <taxon>Babjeviella</taxon>
    </lineage>
</organism>
<dbReference type="RefSeq" id="XP_018987200.1">
    <property type="nucleotide sequence ID" value="XM_019128057.1"/>
</dbReference>
<protein>
    <submittedName>
        <fullName evidence="1">Uncharacterized protein</fullName>
    </submittedName>
</protein>
<gene>
    <name evidence="1" type="ORF">BABINDRAFT_160102</name>
</gene>
<name>A0A1E3QXT4_9ASCO</name>
<dbReference type="AlphaFoldDB" id="A0A1E3QXT4"/>
<evidence type="ECO:0000313" key="2">
    <source>
        <dbReference type="Proteomes" id="UP000094336"/>
    </source>
</evidence>
<dbReference type="Proteomes" id="UP000094336">
    <property type="component" value="Unassembled WGS sequence"/>
</dbReference>
<sequence>MGNKRKLISLKAGDSAGIPLFKDPKIVTKIPIRQKSRKAIPIVTPKVRGQLKNFPGRNQTPAFVRAGTPRATRTSKRIPSDNQFSLEKKLVAQTATGDTPNDKFHGKISLLPIFPPKTPALTSNEAIAQATSTKLGNTPRITRKNRYQIDLKYNPDLSPTERLMKDRSLHDTDISFGVVLDTSMAKILLDDPNLSCSTQIKDKENVDPGEPKYIFYQEITPSPSVDNSKRISNTLSVSSANFDDLLRQFEHDPAYFATMSPSDLEKWSTAGYLLLGDYSELKKQAAAARSRLIHGQAVIQGVLQHHAENQGGSGRETDPKARKLSRFGSAMLNILG</sequence>
<proteinExistence type="predicted"/>